<keyword evidence="3" id="KW-1185">Reference proteome</keyword>
<comment type="caution">
    <text evidence="2">The sequence shown here is derived from an EMBL/GenBank/DDBJ whole genome shotgun (WGS) entry which is preliminary data.</text>
</comment>
<gene>
    <name evidence="2" type="ORF">INT48_002032</name>
</gene>
<evidence type="ECO:0000313" key="2">
    <source>
        <dbReference type="EMBL" id="KAG2236963.1"/>
    </source>
</evidence>
<name>A0A8H7W1X8_9FUNG</name>
<protein>
    <submittedName>
        <fullName evidence="2">Uncharacterized protein</fullName>
    </submittedName>
</protein>
<dbReference type="Proteomes" id="UP000613177">
    <property type="component" value="Unassembled WGS sequence"/>
</dbReference>
<dbReference type="AlphaFoldDB" id="A0A8H7W1X8"/>
<dbReference type="EMBL" id="JAEPRE010000011">
    <property type="protein sequence ID" value="KAG2236963.1"/>
    <property type="molecule type" value="Genomic_DNA"/>
</dbReference>
<evidence type="ECO:0000256" key="1">
    <source>
        <dbReference type="SAM" id="MobiDB-lite"/>
    </source>
</evidence>
<organism evidence="2 3">
    <name type="scientific">Thamnidium elegans</name>
    <dbReference type="NCBI Taxonomy" id="101142"/>
    <lineage>
        <taxon>Eukaryota</taxon>
        <taxon>Fungi</taxon>
        <taxon>Fungi incertae sedis</taxon>
        <taxon>Mucoromycota</taxon>
        <taxon>Mucoromycotina</taxon>
        <taxon>Mucoromycetes</taxon>
        <taxon>Mucorales</taxon>
        <taxon>Mucorineae</taxon>
        <taxon>Mucoraceae</taxon>
        <taxon>Thamnidium</taxon>
    </lineage>
</organism>
<evidence type="ECO:0000313" key="3">
    <source>
        <dbReference type="Proteomes" id="UP000613177"/>
    </source>
</evidence>
<reference evidence="2" key="1">
    <citation type="submission" date="2021-01" db="EMBL/GenBank/DDBJ databases">
        <title>Metabolic potential, ecology and presence of endohyphal bacteria is reflected in genomic diversity of Mucoromycotina.</title>
        <authorList>
            <person name="Muszewska A."/>
            <person name="Okrasinska A."/>
            <person name="Steczkiewicz K."/>
            <person name="Drgas O."/>
            <person name="Orlowska M."/>
            <person name="Perlinska-Lenart U."/>
            <person name="Aleksandrzak-Piekarczyk T."/>
            <person name="Szatraj K."/>
            <person name="Zielenkiewicz U."/>
            <person name="Pilsyk S."/>
            <person name="Malc E."/>
            <person name="Mieczkowski P."/>
            <person name="Kruszewska J.S."/>
            <person name="Biernat P."/>
            <person name="Pawlowska J."/>
        </authorList>
    </citation>
    <scope>NUCLEOTIDE SEQUENCE</scope>
    <source>
        <strain evidence="2">WA0000018081</strain>
    </source>
</reference>
<sequence>MKKARAFAKIIIKDNYDILTSSPFINYWNVQTAKLTRSKLKATETQQALRQVQTYADIVIEESSSSDETEGSEYQRSDSVPSSSSSIMIDYDETKQYLTHDGDTYHYKLKENSVRWLVNNYDVSQAFFDYRDAAISKAEDLKTLNDHEQLALDGIMLIDNSFLNTDIVDYEEAQNVLNDIDQVADFNIAPMNPTQDLLIIKFANDLASRNINVTAIKKYIKEYEDKYPNDTTICRILNSLMDTYSVDYCTDHLNEATLVRDTIDTFFKSFFPNSSLTKSVGADTMILDSSKRFTRLDPSLKNYGKRADFSVVSTKTGHLLLSLEAKSNQTKRINDTLKLCRELKDSMKAINNDGHSAVYVCGILMKGNRCHVYCMDHVFDGMYRVVLLKSVLFPSDCYQIYQLLPIFPLFRSLQTIVQSSALKLRNRSPLTARPLDSIVSMHTPTIVRVSKRKVDKNDPAVQHARRRLF</sequence>
<proteinExistence type="predicted"/>
<accession>A0A8H7W1X8</accession>
<feature type="region of interest" description="Disordered" evidence="1">
    <location>
        <begin position="62"/>
        <end position="85"/>
    </location>
</feature>